<feature type="signal peptide" evidence="1">
    <location>
        <begin position="1"/>
        <end position="26"/>
    </location>
</feature>
<dbReference type="EMBL" id="JBHSTI010000008">
    <property type="protein sequence ID" value="MFC6237448.1"/>
    <property type="molecule type" value="Genomic_DNA"/>
</dbReference>
<name>A0ABW1SYK2_9ACTN</name>
<evidence type="ECO:0000256" key="1">
    <source>
        <dbReference type="SAM" id="SignalP"/>
    </source>
</evidence>
<accession>A0ABW1SYK2</accession>
<feature type="domain" description="MucB/RseB N-terminal" evidence="2">
    <location>
        <begin position="133"/>
        <end position="206"/>
    </location>
</feature>
<dbReference type="Pfam" id="PF03888">
    <property type="entry name" value="MucB_RseB"/>
    <property type="match status" value="1"/>
</dbReference>
<evidence type="ECO:0000259" key="2">
    <source>
        <dbReference type="Pfam" id="PF03888"/>
    </source>
</evidence>
<keyword evidence="4" id="KW-1185">Reference proteome</keyword>
<feature type="chain" id="PRO_5045221105" evidence="1">
    <location>
        <begin position="27"/>
        <end position="384"/>
    </location>
</feature>
<comment type="caution">
    <text evidence="3">The sequence shown here is derived from an EMBL/GenBank/DDBJ whole genome shotgun (WGS) entry which is preliminary data.</text>
</comment>
<evidence type="ECO:0000313" key="4">
    <source>
        <dbReference type="Proteomes" id="UP001596138"/>
    </source>
</evidence>
<dbReference type="RefSeq" id="WP_386764753.1">
    <property type="nucleotide sequence ID" value="NZ_JBHSTI010000008.1"/>
</dbReference>
<proteinExistence type="predicted"/>
<dbReference type="InterPro" id="IPR033434">
    <property type="entry name" value="MucB/RseB_N"/>
</dbReference>
<keyword evidence="1" id="KW-0732">Signal</keyword>
<sequence>MSARLLVVTGAAGVAVLALCSLAALGGSPSQASSDGWAGWTGEVDTAAVSDKDAMTPDDAVAVRLLARSAEAAGSVGYSGRVTAEDSSGLVTTTLVHAPGLGTVTTVVSDSLREPVFAPDGRSGSFADEGRQLDLLRINYRVLRQADLDTGIAGRPAEAVVAVGSDGATAARYWLDAETGLLLRKELVDADGAVRVRSGFDQLSLTFDPAVVAKAETSQVADAWGAELDEAGLRAARLAGCDCPDSLPGGLTLVETRRAPAGAVGAVPVVHQLFSDGLVSASLFTLQGSLTEADTEGLRARGFALTDLDGLSAWVRGGKSSASSATVVWECDDDVLTLVADDALQPLAVAQAVLSALPPTRPTEDGSFLGRVARGWDRLTGGGA</sequence>
<organism evidence="3 4">
    <name type="scientific">Longivirga aurantiaca</name>
    <dbReference type="NCBI Taxonomy" id="1837743"/>
    <lineage>
        <taxon>Bacteria</taxon>
        <taxon>Bacillati</taxon>
        <taxon>Actinomycetota</taxon>
        <taxon>Actinomycetes</taxon>
        <taxon>Sporichthyales</taxon>
        <taxon>Sporichthyaceae</taxon>
        <taxon>Longivirga</taxon>
    </lineage>
</organism>
<dbReference type="Gene3D" id="2.50.20.10">
    <property type="entry name" value="Lipoprotein localisation LolA/LolB/LppX"/>
    <property type="match status" value="1"/>
</dbReference>
<gene>
    <name evidence="3" type="ORF">ACFQGU_06135</name>
</gene>
<protein>
    <submittedName>
        <fullName evidence="3">Sigma-E factor regulatory protein RseB domain-containing protein</fullName>
    </submittedName>
</protein>
<reference evidence="4" key="1">
    <citation type="journal article" date="2019" name="Int. J. Syst. Evol. Microbiol.">
        <title>The Global Catalogue of Microorganisms (GCM) 10K type strain sequencing project: providing services to taxonomists for standard genome sequencing and annotation.</title>
        <authorList>
            <consortium name="The Broad Institute Genomics Platform"/>
            <consortium name="The Broad Institute Genome Sequencing Center for Infectious Disease"/>
            <person name="Wu L."/>
            <person name="Ma J."/>
        </authorList>
    </citation>
    <scope>NUCLEOTIDE SEQUENCE [LARGE SCALE GENOMIC DNA]</scope>
    <source>
        <strain evidence="4">CGMCC 4.7317</strain>
    </source>
</reference>
<evidence type="ECO:0000313" key="3">
    <source>
        <dbReference type="EMBL" id="MFC6237448.1"/>
    </source>
</evidence>
<dbReference type="Proteomes" id="UP001596138">
    <property type="component" value="Unassembled WGS sequence"/>
</dbReference>